<dbReference type="Proteomes" id="UP000248917">
    <property type="component" value="Unassembled WGS sequence"/>
</dbReference>
<dbReference type="InterPro" id="IPR036388">
    <property type="entry name" value="WH-like_DNA-bd_sf"/>
</dbReference>
<reference evidence="1 2" key="1">
    <citation type="submission" date="2018-06" db="EMBL/GenBank/DDBJ databases">
        <title>Genomic Encyclopedia of Archaeal and Bacterial Type Strains, Phase II (KMG-II): from individual species to whole genera.</title>
        <authorList>
            <person name="Goeker M."/>
        </authorList>
    </citation>
    <scope>NUCLEOTIDE SEQUENCE [LARGE SCALE GENOMIC DNA]</scope>
    <source>
        <strain evidence="1 2">T4</strain>
    </source>
</reference>
<dbReference type="EMBL" id="QKTX01000015">
    <property type="protein sequence ID" value="PZV79099.1"/>
    <property type="molecule type" value="Genomic_DNA"/>
</dbReference>
<dbReference type="SUPFAM" id="SSF46785">
    <property type="entry name" value="Winged helix' DNA-binding domain"/>
    <property type="match status" value="1"/>
</dbReference>
<sequence length="184" mass="21080">MSTFVTHSRRFFMLESLITSKTRLRLLIKFFVNSQNHSHLRGLAEEFGESTNAIRKELNNLTQAGILISQNEKNKIEYKANERHPFYTNIRDIIRKHLGLDMLLEQILDRMGEVEQVVLTGDLARGSDTRVIDVLVAGENLNDEYINHLTRRIEQLIDRKVIFTLASGRVSSGGLVLFDRQAGV</sequence>
<comment type="caution">
    <text evidence="1">The sequence shown here is derived from an EMBL/GenBank/DDBJ whole genome shotgun (WGS) entry which is preliminary data.</text>
</comment>
<keyword evidence="2" id="KW-1185">Reference proteome</keyword>
<protein>
    <recommendedName>
        <fullName evidence="3">DeoR-like protein with HTH domain</fullName>
    </recommendedName>
</protein>
<gene>
    <name evidence="1" type="ORF">CLV31_11559</name>
</gene>
<accession>A0A326RMG0</accession>
<dbReference type="AlphaFoldDB" id="A0A326RMG0"/>
<evidence type="ECO:0008006" key="3">
    <source>
        <dbReference type="Google" id="ProtNLM"/>
    </source>
</evidence>
<evidence type="ECO:0000313" key="2">
    <source>
        <dbReference type="Proteomes" id="UP000248917"/>
    </source>
</evidence>
<organism evidence="1 2">
    <name type="scientific">Algoriphagus aquaeductus</name>
    <dbReference type="NCBI Taxonomy" id="475299"/>
    <lineage>
        <taxon>Bacteria</taxon>
        <taxon>Pseudomonadati</taxon>
        <taxon>Bacteroidota</taxon>
        <taxon>Cytophagia</taxon>
        <taxon>Cytophagales</taxon>
        <taxon>Cyclobacteriaceae</taxon>
        <taxon>Algoriphagus</taxon>
    </lineage>
</organism>
<dbReference type="InterPro" id="IPR036390">
    <property type="entry name" value="WH_DNA-bd_sf"/>
</dbReference>
<name>A0A326RMG0_9BACT</name>
<proteinExistence type="predicted"/>
<dbReference type="Gene3D" id="1.10.10.10">
    <property type="entry name" value="Winged helix-like DNA-binding domain superfamily/Winged helix DNA-binding domain"/>
    <property type="match status" value="1"/>
</dbReference>
<evidence type="ECO:0000313" key="1">
    <source>
        <dbReference type="EMBL" id="PZV79099.1"/>
    </source>
</evidence>